<dbReference type="PANTHER" id="PTHR11014">
    <property type="entry name" value="PEPTIDASE M20 FAMILY MEMBER"/>
    <property type="match status" value="1"/>
</dbReference>
<keyword evidence="2" id="KW-0464">Manganese</keyword>
<dbReference type="PANTHER" id="PTHR11014:SF63">
    <property type="entry name" value="METALLOPEPTIDASE, PUTATIVE (AFU_ORTHOLOGUE AFUA_6G09600)-RELATED"/>
    <property type="match status" value="1"/>
</dbReference>
<keyword evidence="2" id="KW-0479">Metal-binding</keyword>
<name>A0A7G9GYN0_9FUSO</name>
<dbReference type="Pfam" id="PF01546">
    <property type="entry name" value="Peptidase_M20"/>
    <property type="match status" value="1"/>
</dbReference>
<evidence type="ECO:0000256" key="2">
    <source>
        <dbReference type="PIRSR" id="PIRSR005962-1"/>
    </source>
</evidence>
<feature type="binding site" evidence="2">
    <location>
        <position position="363"/>
    </location>
    <ligand>
        <name>Mn(2+)</name>
        <dbReference type="ChEBI" id="CHEBI:29035"/>
        <label>2</label>
    </ligand>
</feature>
<dbReference type="Gene3D" id="3.40.630.10">
    <property type="entry name" value="Zn peptidases"/>
    <property type="match status" value="1"/>
</dbReference>
<protein>
    <submittedName>
        <fullName evidence="4">Amidohydrolase</fullName>
    </submittedName>
</protein>
<dbReference type="InterPro" id="IPR036264">
    <property type="entry name" value="Bact_exopeptidase_dim_dom"/>
</dbReference>
<dbReference type="InterPro" id="IPR011650">
    <property type="entry name" value="Peptidase_M20_dimer"/>
</dbReference>
<feature type="binding site" evidence="2">
    <location>
        <position position="105"/>
    </location>
    <ligand>
        <name>Mn(2+)</name>
        <dbReference type="ChEBI" id="CHEBI:29035"/>
        <label>2</label>
    </ligand>
</feature>
<dbReference type="RefSeq" id="WP_101474766.1">
    <property type="nucleotide sequence ID" value="NZ_CP060637.1"/>
</dbReference>
<sequence length="397" mass="43544">MDKDILECIEKNSNFFIDIRRELHQYPELGFELPKTTEIIEKYLNEFGIEYRNKIGVSGIIADIKGKDQTITIGLRADMDALPIEEKTGTSYCSKNSGNMHACGHDAHTAILLGVAKILSSKKEFLPCNVRLIFQPAEETTGGAAPMIEDKALDGVDCIFGLHVDEDLECGKIGIKYGAVNASSTDVKIEVEGKSCHGAYPSDGVDAIVTMAAIIMGIQTVISRNTDAREAVVINLGKISGGTKENIVPQNVLCTGTMRILSEDVKGKTKSRLKDMVEYTAKAYGGSGKITFKDSYIALINNDEFVDIVKENTISLLGMKNLEVKKLANMGVEDFAYYVDKIPGAFFTLGTRNEKKGIVHPAHNDKFDIDEDALKIGVEMQILNIFAAYKKLKKGQK</sequence>
<feature type="domain" description="Peptidase M20 dimerisation" evidence="3">
    <location>
        <begin position="184"/>
        <end position="283"/>
    </location>
</feature>
<dbReference type="Proteomes" id="UP000515913">
    <property type="component" value="Chromosome"/>
</dbReference>
<dbReference type="KEGG" id="fho:H9Q81_03500"/>
<dbReference type="GO" id="GO:0046872">
    <property type="term" value="F:metal ion binding"/>
    <property type="evidence" value="ECO:0007669"/>
    <property type="project" value="UniProtKB-KW"/>
</dbReference>
<dbReference type="SUPFAM" id="SSF53187">
    <property type="entry name" value="Zn-dependent exopeptidases"/>
    <property type="match status" value="1"/>
</dbReference>
<dbReference type="InterPro" id="IPR002933">
    <property type="entry name" value="Peptidase_M20"/>
</dbReference>
<comment type="cofactor">
    <cofactor evidence="2">
        <name>Mn(2+)</name>
        <dbReference type="ChEBI" id="CHEBI:29035"/>
    </cofactor>
    <text evidence="2">The Mn(2+) ion enhances activity.</text>
</comment>
<evidence type="ECO:0000259" key="3">
    <source>
        <dbReference type="Pfam" id="PF07687"/>
    </source>
</evidence>
<dbReference type="EMBL" id="CP060637">
    <property type="protein sequence ID" value="QNM15912.1"/>
    <property type="molecule type" value="Genomic_DNA"/>
</dbReference>
<dbReference type="PIRSF" id="PIRSF005962">
    <property type="entry name" value="Pept_M20D_amidohydro"/>
    <property type="match status" value="1"/>
</dbReference>
<dbReference type="AlphaFoldDB" id="A0A7G9GYN0"/>
<keyword evidence="1 4" id="KW-0378">Hydrolase</keyword>
<dbReference type="CDD" id="cd03886">
    <property type="entry name" value="M20_Acy1"/>
    <property type="match status" value="1"/>
</dbReference>
<evidence type="ECO:0000313" key="4">
    <source>
        <dbReference type="EMBL" id="QNM15912.1"/>
    </source>
</evidence>
<dbReference type="GO" id="GO:0050118">
    <property type="term" value="F:N-acetyldiaminopimelate deacetylase activity"/>
    <property type="evidence" value="ECO:0007669"/>
    <property type="project" value="UniProtKB-ARBA"/>
</dbReference>
<dbReference type="GO" id="GO:0019877">
    <property type="term" value="P:diaminopimelate biosynthetic process"/>
    <property type="evidence" value="ECO:0007669"/>
    <property type="project" value="UniProtKB-ARBA"/>
</dbReference>
<accession>A0A7G9GYN0</accession>
<dbReference type="SUPFAM" id="SSF55031">
    <property type="entry name" value="Bacterial exopeptidase dimerisation domain"/>
    <property type="match status" value="1"/>
</dbReference>
<gene>
    <name evidence="4" type="ORF">H9Q81_03500</name>
</gene>
<dbReference type="InterPro" id="IPR017439">
    <property type="entry name" value="Amidohydrolase"/>
</dbReference>
<evidence type="ECO:0000313" key="5">
    <source>
        <dbReference type="Proteomes" id="UP000515913"/>
    </source>
</evidence>
<dbReference type="Gene3D" id="3.30.70.360">
    <property type="match status" value="1"/>
</dbReference>
<dbReference type="NCBIfam" id="TIGR01891">
    <property type="entry name" value="amidohydrolases"/>
    <property type="match status" value="1"/>
</dbReference>
<feature type="binding site" evidence="2">
    <location>
        <position position="163"/>
    </location>
    <ligand>
        <name>Mn(2+)</name>
        <dbReference type="ChEBI" id="CHEBI:29035"/>
        <label>2</label>
    </ligand>
</feature>
<dbReference type="FunFam" id="3.30.70.360:FF:000001">
    <property type="entry name" value="N-acetyldiaminopimelate deacetylase"/>
    <property type="match status" value="1"/>
</dbReference>
<dbReference type="Pfam" id="PF07687">
    <property type="entry name" value="M20_dimer"/>
    <property type="match status" value="1"/>
</dbReference>
<proteinExistence type="predicted"/>
<reference evidence="4 5" key="1">
    <citation type="submission" date="2020-08" db="EMBL/GenBank/DDBJ databases">
        <authorList>
            <person name="Liu C."/>
            <person name="Sun Q."/>
        </authorList>
    </citation>
    <scope>NUCLEOTIDE SEQUENCE [LARGE SCALE GENOMIC DNA]</scope>
    <source>
        <strain evidence="4 5">NSJ-57</strain>
    </source>
</reference>
<feature type="binding site" evidence="2">
    <location>
        <position position="103"/>
    </location>
    <ligand>
        <name>Mn(2+)</name>
        <dbReference type="ChEBI" id="CHEBI:29035"/>
        <label>2</label>
    </ligand>
</feature>
<organism evidence="4 5">
    <name type="scientific">Fusobacterium hominis</name>
    <dbReference type="NCBI Taxonomy" id="2764326"/>
    <lineage>
        <taxon>Bacteria</taxon>
        <taxon>Fusobacteriati</taxon>
        <taxon>Fusobacteriota</taxon>
        <taxon>Fusobacteriia</taxon>
        <taxon>Fusobacteriales</taxon>
        <taxon>Fusobacteriaceae</taxon>
        <taxon>Fusobacterium</taxon>
    </lineage>
</organism>
<keyword evidence="5" id="KW-1185">Reference proteome</keyword>
<evidence type="ECO:0000256" key="1">
    <source>
        <dbReference type="ARBA" id="ARBA00022801"/>
    </source>
</evidence>
<feature type="binding site" evidence="2">
    <location>
        <position position="139"/>
    </location>
    <ligand>
        <name>Mn(2+)</name>
        <dbReference type="ChEBI" id="CHEBI:29035"/>
        <label>2</label>
    </ligand>
</feature>